<feature type="compositionally biased region" description="Basic and acidic residues" evidence="1">
    <location>
        <begin position="503"/>
        <end position="512"/>
    </location>
</feature>
<feature type="compositionally biased region" description="Basic and acidic residues" evidence="1">
    <location>
        <begin position="99"/>
        <end position="111"/>
    </location>
</feature>
<feature type="region of interest" description="Disordered" evidence="1">
    <location>
        <begin position="410"/>
        <end position="548"/>
    </location>
</feature>
<feature type="compositionally biased region" description="Polar residues" evidence="1">
    <location>
        <begin position="81"/>
        <end position="93"/>
    </location>
</feature>
<proteinExistence type="predicted"/>
<feature type="compositionally biased region" description="Basic and acidic residues" evidence="1">
    <location>
        <begin position="274"/>
        <end position="288"/>
    </location>
</feature>
<feature type="compositionally biased region" description="Basic and acidic residues" evidence="1">
    <location>
        <begin position="527"/>
        <end position="548"/>
    </location>
</feature>
<dbReference type="Proteomes" id="UP000191024">
    <property type="component" value="Chromosome E"/>
</dbReference>
<feature type="compositionally biased region" description="Polar residues" evidence="1">
    <location>
        <begin position="135"/>
        <end position="147"/>
    </location>
</feature>
<feature type="region of interest" description="Disordered" evidence="1">
    <location>
        <begin position="1"/>
        <end position="379"/>
    </location>
</feature>
<evidence type="ECO:0000313" key="2">
    <source>
        <dbReference type="EMBL" id="SCU91463.1"/>
    </source>
</evidence>
<organism evidence="2 3">
    <name type="scientific">Lachancea mirantina</name>
    <dbReference type="NCBI Taxonomy" id="1230905"/>
    <lineage>
        <taxon>Eukaryota</taxon>
        <taxon>Fungi</taxon>
        <taxon>Dikarya</taxon>
        <taxon>Ascomycota</taxon>
        <taxon>Saccharomycotina</taxon>
        <taxon>Saccharomycetes</taxon>
        <taxon>Saccharomycetales</taxon>
        <taxon>Saccharomycetaceae</taxon>
        <taxon>Lachancea</taxon>
    </lineage>
</organism>
<dbReference type="AlphaFoldDB" id="A0A1G4JLJ3"/>
<feature type="compositionally biased region" description="Polar residues" evidence="1">
    <location>
        <begin position="423"/>
        <end position="465"/>
    </location>
</feature>
<keyword evidence="3" id="KW-1185">Reference proteome</keyword>
<name>A0A1G4JLJ3_9SACH</name>
<accession>A0A1G4JLJ3</accession>
<gene>
    <name evidence="2" type="ORF">LAMI_0E05996G</name>
</gene>
<evidence type="ECO:0000256" key="1">
    <source>
        <dbReference type="SAM" id="MobiDB-lite"/>
    </source>
</evidence>
<feature type="compositionally biased region" description="Polar residues" evidence="1">
    <location>
        <begin position="206"/>
        <end position="215"/>
    </location>
</feature>
<protein>
    <submittedName>
        <fullName evidence="2">LAMI_0E05996g1_1</fullName>
    </submittedName>
</protein>
<dbReference type="EMBL" id="LT598465">
    <property type="protein sequence ID" value="SCU91463.1"/>
    <property type="molecule type" value="Genomic_DNA"/>
</dbReference>
<feature type="compositionally biased region" description="Basic and acidic residues" evidence="1">
    <location>
        <begin position="56"/>
        <end position="71"/>
    </location>
</feature>
<reference evidence="2 3" key="1">
    <citation type="submission" date="2016-03" db="EMBL/GenBank/DDBJ databases">
        <authorList>
            <person name="Devillers H."/>
        </authorList>
    </citation>
    <scope>NUCLEOTIDE SEQUENCE [LARGE SCALE GENOMIC DNA]</scope>
    <source>
        <strain evidence="2">CBS 11717</strain>
    </source>
</reference>
<feature type="compositionally biased region" description="Basic and acidic residues" evidence="1">
    <location>
        <begin position="223"/>
        <end position="232"/>
    </location>
</feature>
<sequence>MTDKSELQPVVPPRPTERTEVMPSIPMSRPVRTRTTSDLDKKPRIPTNRPQRRHTRDIGESREEEFPKLGGDDYTGGDALESNSVTNKSTETAIETEILSDKPHEAEHSEDLETSAKSSDDVESVVEIENRASKEATTPIESLSPCATKTKVSDQIAPPSQSDDHEADKAGTSTDLLETTEPKIEVYQANESELELTSDKPRKVLSASSSANDVQQPEDELRDLELTKEANDHTPVAAEGIPKVPQRPKRKNPPPPPKKPSSKIAAFQEMLEQQQRKDLGRGSEESKGFKAPGFGGNRSNIVSSLDGIFARGNGPPVNSAAKVAAGNSSPGMMSSGVPDNVTDNVADSDADTIMSKATNTPRSRGPRGPKGRKLPKSLANVEKVVATPKQNSIFVIKTWSITSAEFSFESGALPKPQDEPISPTAQDQDNQGVNELSSYHTDSISNSTDELQKTNHTASISNSIDELQKSCSRRNFEESDESVSVSESRTSVFQNGDAVRISHTPEEIERQIRTGLIGDEQPETPEAPERRESTTERIEQLDPHDDLN</sequence>
<feature type="compositionally biased region" description="Basic residues" evidence="1">
    <location>
        <begin position="364"/>
        <end position="375"/>
    </location>
</feature>
<dbReference type="STRING" id="1230905.A0A1G4JLJ3"/>
<feature type="compositionally biased region" description="Low complexity" evidence="1">
    <location>
        <begin position="482"/>
        <end position="492"/>
    </location>
</feature>
<evidence type="ECO:0000313" key="3">
    <source>
        <dbReference type="Proteomes" id="UP000191024"/>
    </source>
</evidence>